<dbReference type="Gene3D" id="1.10.565.10">
    <property type="entry name" value="Retinoid X Receptor"/>
    <property type="match status" value="1"/>
</dbReference>
<evidence type="ECO:0000313" key="6">
    <source>
        <dbReference type="Proteomes" id="UP000095282"/>
    </source>
</evidence>
<organism evidence="6 7">
    <name type="scientific">Caenorhabditis tropicalis</name>
    <dbReference type="NCBI Taxonomy" id="1561998"/>
    <lineage>
        <taxon>Eukaryota</taxon>
        <taxon>Metazoa</taxon>
        <taxon>Ecdysozoa</taxon>
        <taxon>Nematoda</taxon>
        <taxon>Chromadorea</taxon>
        <taxon>Rhabditida</taxon>
        <taxon>Rhabditina</taxon>
        <taxon>Rhabditomorpha</taxon>
        <taxon>Rhabditoidea</taxon>
        <taxon>Rhabditidae</taxon>
        <taxon>Peloderinae</taxon>
        <taxon>Caenorhabditis</taxon>
    </lineage>
</organism>
<protein>
    <submittedName>
        <fullName evidence="7">NR LBD domain-containing protein</fullName>
    </submittedName>
</protein>
<dbReference type="WBParaSite" id="Csp11.Scaffold522.g2898.t1">
    <property type="protein sequence ID" value="Csp11.Scaffold522.g2898.t1"/>
    <property type="gene ID" value="Csp11.Scaffold522.g2898"/>
</dbReference>
<comment type="similarity">
    <text evidence="1">Belongs to the nuclear hormone receptor family.</text>
</comment>
<evidence type="ECO:0000256" key="1">
    <source>
        <dbReference type="ARBA" id="ARBA00005993"/>
    </source>
</evidence>
<dbReference type="STRING" id="1561998.A0A1I7T6J9"/>
<name>A0A1I7T6J9_9PELO</name>
<keyword evidence="6" id="KW-1185">Reference proteome</keyword>
<dbReference type="Pfam" id="PF00104">
    <property type="entry name" value="Hormone_recep"/>
    <property type="match status" value="1"/>
</dbReference>
<dbReference type="InterPro" id="IPR000536">
    <property type="entry name" value="Nucl_hrmn_rcpt_lig-bd"/>
</dbReference>
<dbReference type="SMART" id="SM00430">
    <property type="entry name" value="HOLI"/>
    <property type="match status" value="1"/>
</dbReference>
<evidence type="ECO:0000256" key="2">
    <source>
        <dbReference type="ARBA" id="ARBA00023015"/>
    </source>
</evidence>
<keyword evidence="3" id="KW-0804">Transcription</keyword>
<evidence type="ECO:0000313" key="7">
    <source>
        <dbReference type="WBParaSite" id="Csp11.Scaffold522.g2898.t1"/>
    </source>
</evidence>
<evidence type="ECO:0000256" key="4">
    <source>
        <dbReference type="ARBA" id="ARBA00023170"/>
    </source>
</evidence>
<keyword evidence="2" id="KW-0805">Transcription regulation</keyword>
<reference evidence="7" key="1">
    <citation type="submission" date="2016-11" db="UniProtKB">
        <authorList>
            <consortium name="WormBaseParasite"/>
        </authorList>
    </citation>
    <scope>IDENTIFICATION</scope>
</reference>
<evidence type="ECO:0000259" key="5">
    <source>
        <dbReference type="PROSITE" id="PS51843"/>
    </source>
</evidence>
<dbReference type="Proteomes" id="UP000095282">
    <property type="component" value="Unplaced"/>
</dbReference>
<keyword evidence="4" id="KW-0675">Receptor</keyword>
<accession>A0A1I7T6J9</accession>
<dbReference type="InterPro" id="IPR035500">
    <property type="entry name" value="NHR-like_dom_sf"/>
</dbReference>
<dbReference type="PANTHER" id="PTHR45886">
    <property type="entry name" value="NUCLEAR HORMONE RECEPTOR FAMILY-RELATED-RELATED"/>
    <property type="match status" value="1"/>
</dbReference>
<dbReference type="eggNOG" id="ENOG502TGEB">
    <property type="taxonomic scope" value="Eukaryota"/>
</dbReference>
<dbReference type="PANTHER" id="PTHR45886:SF8">
    <property type="entry name" value="NUCLEAR HORMONE RECEPTOR FAMILY-RELATED"/>
    <property type="match status" value="1"/>
</dbReference>
<dbReference type="SUPFAM" id="SSF48508">
    <property type="entry name" value="Nuclear receptor ligand-binding domain"/>
    <property type="match status" value="1"/>
</dbReference>
<dbReference type="AlphaFoldDB" id="A0A1I7T6J9"/>
<feature type="domain" description="NR LBD" evidence="5">
    <location>
        <begin position="15"/>
        <end position="218"/>
    </location>
</feature>
<dbReference type="PROSITE" id="PS51843">
    <property type="entry name" value="NR_LBD"/>
    <property type="match status" value="1"/>
</dbReference>
<proteinExistence type="inferred from homology"/>
<evidence type="ECO:0000256" key="3">
    <source>
        <dbReference type="ARBA" id="ARBA00023163"/>
    </source>
</evidence>
<sequence>MGSHGNYQLTSCYLFGDPSISELVKDKIDWKLEPRPQNYQMSCMDWGFISGIVSIDFISKFPFINSLELKDKAILYRQCFFFSSLLFDSLRASKKKQDFVCFPDGTEVIQLNAPGVTKHFENNIRSRLAGRANELRITREEVLLLSVIMLCNPSESLFFYSNPYKNFQAYLIYLKLHNTIWQNIKESIPQLFFNTAFSTIKNPVLLDSQICFPYSMSL</sequence>